<sequence>MRTILLFAVFVHVTQALVFKLPSTSTTPGPFTITYQNEASDPAGKMTIWYGHPNGAGADLIAAQNVTHANTPTQLQVNISETAVDGLQWQFFAAPVGNVIAANDPTRLSPGNFFATSATFFIHAASSSAQTPAPSAPVVSKPKPRKSSPSVGLIVGVTFAATAAFALALGLLLFCVRRRRRARHRVKELEIEPAWADSAVSPATANAVTIEPYIAASSYTTPSQAMADAGAMAVSGSKAAAERQAYLTNQLAAVQAQLAALSFKGGDGETASARSMSTPATPGVSDSPSLDGHADAPSAELREQNAALHARIGMLEEQLQSQWAQGLSDEPPPGYHDLEEPSTA</sequence>
<comment type="caution">
    <text evidence="4">The sequence shown here is derived from an EMBL/GenBank/DDBJ whole genome shotgun (WGS) entry which is preliminary data.</text>
</comment>
<keyword evidence="2" id="KW-0812">Transmembrane</keyword>
<proteinExistence type="predicted"/>
<dbReference type="AlphaFoldDB" id="A0AAD6UXA6"/>
<keyword evidence="3" id="KW-0732">Signal</keyword>
<keyword evidence="5" id="KW-1185">Reference proteome</keyword>
<evidence type="ECO:0000313" key="4">
    <source>
        <dbReference type="EMBL" id="KAJ7196704.1"/>
    </source>
</evidence>
<dbReference type="Proteomes" id="UP001219525">
    <property type="component" value="Unassembled WGS sequence"/>
</dbReference>
<evidence type="ECO:0000256" key="2">
    <source>
        <dbReference type="SAM" id="Phobius"/>
    </source>
</evidence>
<accession>A0AAD6UXA6</accession>
<organism evidence="4 5">
    <name type="scientific">Mycena pura</name>
    <dbReference type="NCBI Taxonomy" id="153505"/>
    <lineage>
        <taxon>Eukaryota</taxon>
        <taxon>Fungi</taxon>
        <taxon>Dikarya</taxon>
        <taxon>Basidiomycota</taxon>
        <taxon>Agaricomycotina</taxon>
        <taxon>Agaricomycetes</taxon>
        <taxon>Agaricomycetidae</taxon>
        <taxon>Agaricales</taxon>
        <taxon>Marasmiineae</taxon>
        <taxon>Mycenaceae</taxon>
        <taxon>Mycena</taxon>
    </lineage>
</organism>
<feature type="compositionally biased region" description="Polar residues" evidence="1">
    <location>
        <begin position="272"/>
        <end position="288"/>
    </location>
</feature>
<evidence type="ECO:0000256" key="1">
    <source>
        <dbReference type="SAM" id="MobiDB-lite"/>
    </source>
</evidence>
<evidence type="ECO:0000313" key="5">
    <source>
        <dbReference type="Proteomes" id="UP001219525"/>
    </source>
</evidence>
<reference evidence="4" key="1">
    <citation type="submission" date="2023-03" db="EMBL/GenBank/DDBJ databases">
        <title>Massive genome expansion in bonnet fungi (Mycena s.s.) driven by repeated elements and novel gene families across ecological guilds.</title>
        <authorList>
            <consortium name="Lawrence Berkeley National Laboratory"/>
            <person name="Harder C.B."/>
            <person name="Miyauchi S."/>
            <person name="Viragh M."/>
            <person name="Kuo A."/>
            <person name="Thoen E."/>
            <person name="Andreopoulos B."/>
            <person name="Lu D."/>
            <person name="Skrede I."/>
            <person name="Drula E."/>
            <person name="Henrissat B."/>
            <person name="Morin E."/>
            <person name="Kohler A."/>
            <person name="Barry K."/>
            <person name="LaButti K."/>
            <person name="Morin E."/>
            <person name="Salamov A."/>
            <person name="Lipzen A."/>
            <person name="Mereny Z."/>
            <person name="Hegedus B."/>
            <person name="Baldrian P."/>
            <person name="Stursova M."/>
            <person name="Weitz H."/>
            <person name="Taylor A."/>
            <person name="Grigoriev I.V."/>
            <person name="Nagy L.G."/>
            <person name="Martin F."/>
            <person name="Kauserud H."/>
        </authorList>
    </citation>
    <scope>NUCLEOTIDE SEQUENCE</scope>
    <source>
        <strain evidence="4">9144</strain>
    </source>
</reference>
<feature type="transmembrane region" description="Helical" evidence="2">
    <location>
        <begin position="151"/>
        <end position="176"/>
    </location>
</feature>
<keyword evidence="2" id="KW-0472">Membrane</keyword>
<protein>
    <submittedName>
        <fullName evidence="4">Uncharacterized protein</fullName>
    </submittedName>
</protein>
<feature type="signal peptide" evidence="3">
    <location>
        <begin position="1"/>
        <end position="16"/>
    </location>
</feature>
<feature type="region of interest" description="Disordered" evidence="1">
    <location>
        <begin position="267"/>
        <end position="304"/>
    </location>
</feature>
<feature type="region of interest" description="Disordered" evidence="1">
    <location>
        <begin position="320"/>
        <end position="344"/>
    </location>
</feature>
<dbReference type="EMBL" id="JARJCW010000082">
    <property type="protein sequence ID" value="KAJ7196704.1"/>
    <property type="molecule type" value="Genomic_DNA"/>
</dbReference>
<gene>
    <name evidence="4" type="ORF">GGX14DRAFT_403168</name>
</gene>
<evidence type="ECO:0000256" key="3">
    <source>
        <dbReference type="SAM" id="SignalP"/>
    </source>
</evidence>
<keyword evidence="2" id="KW-1133">Transmembrane helix</keyword>
<feature type="chain" id="PRO_5042105843" evidence="3">
    <location>
        <begin position="17"/>
        <end position="344"/>
    </location>
</feature>
<name>A0AAD6UXA6_9AGAR</name>